<comment type="caution">
    <text evidence="2">The sequence shown here is derived from an EMBL/GenBank/DDBJ whole genome shotgun (WGS) entry which is preliminary data.</text>
</comment>
<accession>A0A1Y3BRD0</accession>
<dbReference type="EMBL" id="MUJZ01012227">
    <property type="protein sequence ID" value="OTF81705.1"/>
    <property type="molecule type" value="Genomic_DNA"/>
</dbReference>
<gene>
    <name evidence="2" type="ORF">BLA29_012182</name>
</gene>
<sequence>NNSSTEQPDSAISSDISCCWSENHKNHSESDLNSDSVNLNIPTSTCTNPDESNASRISVIRWPQGSIPRRVKKLTWKDEQRNNHLDQLYTGNSIVQAPNPSQPVPVKATKTKTLSGHLLTGTTLLNGHGHYHLQHRHTHTENSSVMDNSTTAVRQHQTPHYPASLTIVDKPTDPTALPDLTVYF</sequence>
<dbReference type="OrthoDB" id="7468941at2759"/>
<name>A0A1Y3BRD0_EURMA</name>
<protein>
    <submittedName>
        <fullName evidence="2">Uncharacterized protein</fullName>
    </submittedName>
</protein>
<organism evidence="2 3">
    <name type="scientific">Euroglyphus maynei</name>
    <name type="common">Mayne's house dust mite</name>
    <dbReference type="NCBI Taxonomy" id="6958"/>
    <lineage>
        <taxon>Eukaryota</taxon>
        <taxon>Metazoa</taxon>
        <taxon>Ecdysozoa</taxon>
        <taxon>Arthropoda</taxon>
        <taxon>Chelicerata</taxon>
        <taxon>Arachnida</taxon>
        <taxon>Acari</taxon>
        <taxon>Acariformes</taxon>
        <taxon>Sarcoptiformes</taxon>
        <taxon>Astigmata</taxon>
        <taxon>Psoroptidia</taxon>
        <taxon>Analgoidea</taxon>
        <taxon>Pyroglyphidae</taxon>
        <taxon>Pyroglyphinae</taxon>
        <taxon>Euroglyphus</taxon>
    </lineage>
</organism>
<feature type="compositionally biased region" description="Polar residues" evidence="1">
    <location>
        <begin position="31"/>
        <end position="52"/>
    </location>
</feature>
<proteinExistence type="predicted"/>
<dbReference type="Proteomes" id="UP000194236">
    <property type="component" value="Unassembled WGS sequence"/>
</dbReference>
<feature type="region of interest" description="Disordered" evidence="1">
    <location>
        <begin position="23"/>
        <end position="52"/>
    </location>
</feature>
<evidence type="ECO:0000313" key="3">
    <source>
        <dbReference type="Proteomes" id="UP000194236"/>
    </source>
</evidence>
<feature type="non-terminal residue" evidence="2">
    <location>
        <position position="1"/>
    </location>
</feature>
<evidence type="ECO:0000313" key="2">
    <source>
        <dbReference type="EMBL" id="OTF81705.1"/>
    </source>
</evidence>
<reference evidence="2 3" key="1">
    <citation type="submission" date="2017-03" db="EMBL/GenBank/DDBJ databases">
        <title>Genome Survey of Euroglyphus maynei.</title>
        <authorList>
            <person name="Arlian L.G."/>
            <person name="Morgan M.S."/>
            <person name="Rider S.D."/>
        </authorList>
    </citation>
    <scope>NUCLEOTIDE SEQUENCE [LARGE SCALE GENOMIC DNA]</scope>
    <source>
        <strain evidence="2">Arlian Lab</strain>
        <tissue evidence="2">Whole body</tissue>
    </source>
</reference>
<keyword evidence="3" id="KW-1185">Reference proteome</keyword>
<dbReference type="AlphaFoldDB" id="A0A1Y3BRD0"/>
<evidence type="ECO:0000256" key="1">
    <source>
        <dbReference type="SAM" id="MobiDB-lite"/>
    </source>
</evidence>